<accession>A0ABQ4AX57</accession>
<dbReference type="Gene3D" id="1.10.10.10">
    <property type="entry name" value="Winged helix-like DNA-binding domain superfamily/Winged helix DNA-binding domain"/>
    <property type="match status" value="1"/>
</dbReference>
<evidence type="ECO:0000256" key="1">
    <source>
        <dbReference type="ARBA" id="ARBA00005820"/>
    </source>
</evidence>
<dbReference type="InterPro" id="IPR005158">
    <property type="entry name" value="BTAD"/>
</dbReference>
<keyword evidence="9" id="KW-1185">Reference proteome</keyword>
<dbReference type="Pfam" id="PF00931">
    <property type="entry name" value="NB-ARC"/>
    <property type="match status" value="1"/>
</dbReference>
<dbReference type="InterPro" id="IPR011990">
    <property type="entry name" value="TPR-like_helical_dom_sf"/>
</dbReference>
<dbReference type="SUPFAM" id="SSF48452">
    <property type="entry name" value="TPR-like"/>
    <property type="match status" value="3"/>
</dbReference>
<dbReference type="Pfam" id="PF13424">
    <property type="entry name" value="TPR_12"/>
    <property type="match status" value="2"/>
</dbReference>
<gene>
    <name evidence="8" type="ORF">Alo02nite_85150</name>
</gene>
<dbReference type="Gene3D" id="1.25.40.10">
    <property type="entry name" value="Tetratricopeptide repeat domain"/>
    <property type="match status" value="2"/>
</dbReference>
<dbReference type="PANTHER" id="PTHR35807:SF1">
    <property type="entry name" value="TRANSCRIPTIONAL REGULATOR REDD"/>
    <property type="match status" value="1"/>
</dbReference>
<dbReference type="InterPro" id="IPR001867">
    <property type="entry name" value="OmpR/PhoB-type_DNA-bd"/>
</dbReference>
<dbReference type="PROSITE" id="PS51755">
    <property type="entry name" value="OMPR_PHOB"/>
    <property type="match status" value="1"/>
</dbReference>
<feature type="DNA-binding region" description="OmpR/PhoB-type" evidence="5">
    <location>
        <begin position="1"/>
        <end position="92"/>
    </location>
</feature>
<keyword evidence="2" id="KW-0805">Transcription regulation</keyword>
<sequence length="1041" mass="111573">MQFRLLGPVDASEGARIVALGALKQRHLLAALLFDGGHPVTFETLIDRLWGDGPPADARGALYGYVARLRRVVKDSTGVTLVRWSGGYTLQVPDGAVDLFRFRELLESARSARPGDRLAALDEALGLWRGEALAGLPGEWARLTRESLEQQRLAVLADWAAAAVEAGRPAGAVDRLAAALARDPLCEPLIAAMMRALHASGRTVEALDLFARSRNRIVDELGAEPGRLLREAHTAILRSPAPSVPERAGPALPEAAGKPFLLPPDLPDYTGFDERVAETVAALRVPRASPVVVVSGPGGAGKTAFAVHVAHAVRDHFPDGLLFLDVGGADPLEPAEALSRLLRMLGVTDADAQGNPDLREREARYRAELAGRRVLVVVDDAVRARQVHPFLPGDAGSALLVTSRFRLATVPATGRVELGMMSLGEAWALLTRVIGAARTDADPEQTARLIGLCARLPLAVRVAGARLVARPHWAVAQLADRLDDERRRLDELAVDDMEVRAGLAVGYRGLSPRAQAAFRALGSLDPPSLTALTVAALLGTGLEEAGDLVEEITDARLLDVIGTDGSCIRYRMHDLVRLYAGELSRAEPEAARATVTGALAALLRLVERLAEQLPVATPRLYHPAGLPEPPAHWTTTIDRVDLHCWFAHEEPALIAAVERAASLDLVEPACGLADALVFASFAARNNFDGWERTHTAVSVAARRAGNRLAEAAMECGIGQLRYAQDRFPESREHFSRAAGLFEAAGHDRGQAVALNGLGTVSRELGEHTTALPQINRAREMLDRLGDDAGVAHAYYSLGFAHRELGHDAVALGHFASALERYRRIGHRRGELISIRGIGLVHRARGELAEAAEHCASAHAIATEIGDPHLAAYTAQALAKVWIRQGDPERGRDPLRTALDATTGRRDGYGTALVTRTLGELHLAAGRPAEAIGLLESAAEQWRAIGMELGRARTLRDLGAARRAAGDHDAAHRDWAAAGEVFQELGVRERTELTGWRARFGCHCPPETVSAARITRSTLPPASAARSASDQRRAASSPNNRG</sequence>
<feature type="region of interest" description="Disordered" evidence="6">
    <location>
        <begin position="1012"/>
        <end position="1041"/>
    </location>
</feature>
<proteinExistence type="inferred from homology"/>
<dbReference type="InterPro" id="IPR051677">
    <property type="entry name" value="AfsR-DnrI-RedD_regulator"/>
</dbReference>
<evidence type="ECO:0000256" key="5">
    <source>
        <dbReference type="PROSITE-ProRule" id="PRU01091"/>
    </source>
</evidence>
<name>A0ABQ4AX57_9ACTN</name>
<dbReference type="SMART" id="SM00862">
    <property type="entry name" value="Trans_reg_C"/>
    <property type="match status" value="1"/>
</dbReference>
<evidence type="ECO:0000256" key="6">
    <source>
        <dbReference type="SAM" id="MobiDB-lite"/>
    </source>
</evidence>
<dbReference type="EMBL" id="BOMP01000168">
    <property type="protein sequence ID" value="GIE45617.1"/>
    <property type="molecule type" value="Genomic_DNA"/>
</dbReference>
<evidence type="ECO:0000256" key="4">
    <source>
        <dbReference type="ARBA" id="ARBA00023163"/>
    </source>
</evidence>
<evidence type="ECO:0000259" key="7">
    <source>
        <dbReference type="PROSITE" id="PS51755"/>
    </source>
</evidence>
<evidence type="ECO:0000256" key="3">
    <source>
        <dbReference type="ARBA" id="ARBA00023125"/>
    </source>
</evidence>
<dbReference type="Proteomes" id="UP000631312">
    <property type="component" value="Unassembled WGS sequence"/>
</dbReference>
<dbReference type="InterPro" id="IPR027417">
    <property type="entry name" value="P-loop_NTPase"/>
</dbReference>
<dbReference type="SUPFAM" id="SSF46894">
    <property type="entry name" value="C-terminal effector domain of the bipartite response regulators"/>
    <property type="match status" value="1"/>
</dbReference>
<evidence type="ECO:0000313" key="8">
    <source>
        <dbReference type="EMBL" id="GIE45617.1"/>
    </source>
</evidence>
<dbReference type="SUPFAM" id="SSF52540">
    <property type="entry name" value="P-loop containing nucleoside triphosphate hydrolases"/>
    <property type="match status" value="1"/>
</dbReference>
<comment type="similarity">
    <text evidence="1">Belongs to the AfsR/DnrI/RedD regulatory family.</text>
</comment>
<dbReference type="SMART" id="SM00028">
    <property type="entry name" value="TPR"/>
    <property type="match status" value="6"/>
</dbReference>
<dbReference type="InterPro" id="IPR002182">
    <property type="entry name" value="NB-ARC"/>
</dbReference>
<dbReference type="PRINTS" id="PR00364">
    <property type="entry name" value="DISEASERSIST"/>
</dbReference>
<dbReference type="CDD" id="cd15831">
    <property type="entry name" value="BTAD"/>
    <property type="match status" value="1"/>
</dbReference>
<feature type="compositionally biased region" description="Low complexity" evidence="6">
    <location>
        <begin position="1015"/>
        <end position="1041"/>
    </location>
</feature>
<keyword evidence="3 5" id="KW-0238">DNA-binding</keyword>
<evidence type="ECO:0000256" key="2">
    <source>
        <dbReference type="ARBA" id="ARBA00023015"/>
    </source>
</evidence>
<organism evidence="8 9">
    <name type="scientific">Actinoplanes lobatus</name>
    <dbReference type="NCBI Taxonomy" id="113568"/>
    <lineage>
        <taxon>Bacteria</taxon>
        <taxon>Bacillati</taxon>
        <taxon>Actinomycetota</taxon>
        <taxon>Actinomycetes</taxon>
        <taxon>Micromonosporales</taxon>
        <taxon>Micromonosporaceae</taxon>
        <taxon>Actinoplanes</taxon>
    </lineage>
</organism>
<dbReference type="Gene3D" id="3.40.50.300">
    <property type="entry name" value="P-loop containing nucleotide triphosphate hydrolases"/>
    <property type="match status" value="1"/>
</dbReference>
<comment type="caution">
    <text evidence="8">The sequence shown here is derived from an EMBL/GenBank/DDBJ whole genome shotgun (WGS) entry which is preliminary data.</text>
</comment>
<evidence type="ECO:0000313" key="9">
    <source>
        <dbReference type="Proteomes" id="UP000631312"/>
    </source>
</evidence>
<reference evidence="8 9" key="1">
    <citation type="submission" date="2021-01" db="EMBL/GenBank/DDBJ databases">
        <title>Whole genome shotgun sequence of Actinoplanes lobatus NBRC 12513.</title>
        <authorList>
            <person name="Komaki H."/>
            <person name="Tamura T."/>
        </authorList>
    </citation>
    <scope>NUCLEOTIDE SEQUENCE [LARGE SCALE GENOMIC DNA]</scope>
    <source>
        <strain evidence="8 9">NBRC 12513</strain>
    </source>
</reference>
<feature type="domain" description="OmpR/PhoB-type" evidence="7">
    <location>
        <begin position="1"/>
        <end position="92"/>
    </location>
</feature>
<dbReference type="PANTHER" id="PTHR35807">
    <property type="entry name" value="TRANSCRIPTIONAL REGULATOR REDD-RELATED"/>
    <property type="match status" value="1"/>
</dbReference>
<dbReference type="InterPro" id="IPR016032">
    <property type="entry name" value="Sig_transdc_resp-reg_C-effctor"/>
</dbReference>
<protein>
    <submittedName>
        <fullName evidence="8">SARP family transcriptional regulator</fullName>
    </submittedName>
</protein>
<dbReference type="Pfam" id="PF03704">
    <property type="entry name" value="BTAD"/>
    <property type="match status" value="1"/>
</dbReference>
<dbReference type="SMART" id="SM01043">
    <property type="entry name" value="BTAD"/>
    <property type="match status" value="1"/>
</dbReference>
<keyword evidence="4" id="KW-0804">Transcription</keyword>
<dbReference type="InterPro" id="IPR036388">
    <property type="entry name" value="WH-like_DNA-bd_sf"/>
</dbReference>
<dbReference type="InterPro" id="IPR019734">
    <property type="entry name" value="TPR_rpt"/>
</dbReference>